<dbReference type="Proteomes" id="UP001378956">
    <property type="component" value="Unassembled WGS sequence"/>
</dbReference>
<gene>
    <name evidence="2" type="ORF">WAE58_20755</name>
</gene>
<sequence length="412" mass="45482">MKKTTKLIFMLLLGMMVLSCKKKPAAPFEEEKPGGVKPVAHGTVVGLATEQTIGPGGGQLTIVGTKLKLSVPAGALDGEVKVTVSEVTNTLPNGAVGKAYRFLPENVQFKKDVEITLPYEPLTNTSPQALHLAYQDGKGYWHMVKEALVDENNRTVTAKTRHFSDWGAVANLYIKNNGKNALDKSQSTELEIAFLPSVSDDDLLAPDVPLDASKVKQWRIAYGATGYGTVTGGQSTKATYTAPATLTVVKTATVEVELQGVGEKPLQPVILQYKVKLRPDEYCLWTFNNEYLFYSDRTDVWYSDKMYVNFYGNKDSYRFHIEAPTQTFGVKPFGENKAFVSSFVDGHDYYASTYNECGSSEALFTDGQILVTGVENGLVSGEVSGQIRFRDPSGNCYKKSFVIWAEFRYRKK</sequence>
<dbReference type="PROSITE" id="PS51257">
    <property type="entry name" value="PROKAR_LIPOPROTEIN"/>
    <property type="match status" value="1"/>
</dbReference>
<comment type="caution">
    <text evidence="2">The sequence shown here is derived from an EMBL/GenBank/DDBJ whole genome shotgun (WGS) entry which is preliminary data.</text>
</comment>
<keyword evidence="3" id="KW-1185">Reference proteome</keyword>
<feature type="chain" id="PRO_5045452463" description="ZU5 domain-containing protein" evidence="1">
    <location>
        <begin position="26"/>
        <end position="412"/>
    </location>
</feature>
<name>A0ABU8NRK9_9SPHI</name>
<evidence type="ECO:0008006" key="4">
    <source>
        <dbReference type="Google" id="ProtNLM"/>
    </source>
</evidence>
<feature type="signal peptide" evidence="1">
    <location>
        <begin position="1"/>
        <end position="25"/>
    </location>
</feature>
<keyword evidence="1" id="KW-0732">Signal</keyword>
<dbReference type="EMBL" id="JBBEUB010000008">
    <property type="protein sequence ID" value="MEJ2904888.1"/>
    <property type="molecule type" value="Genomic_DNA"/>
</dbReference>
<protein>
    <recommendedName>
        <fullName evidence="4">ZU5 domain-containing protein</fullName>
    </recommendedName>
</protein>
<dbReference type="Gene3D" id="2.60.220.30">
    <property type="match status" value="1"/>
</dbReference>
<evidence type="ECO:0000313" key="2">
    <source>
        <dbReference type="EMBL" id="MEJ2904888.1"/>
    </source>
</evidence>
<dbReference type="RefSeq" id="WP_288882672.1">
    <property type="nucleotide sequence ID" value="NZ_CBFGNQ010000008.1"/>
</dbReference>
<proteinExistence type="predicted"/>
<reference evidence="2 3" key="1">
    <citation type="submission" date="2024-03" db="EMBL/GenBank/DDBJ databases">
        <title>Sequence of Lycoming College Course Isolates.</title>
        <authorList>
            <person name="Plotts O."/>
            <person name="Newman J."/>
        </authorList>
    </citation>
    <scope>NUCLEOTIDE SEQUENCE [LARGE SCALE GENOMIC DNA]</scope>
    <source>
        <strain evidence="2 3">CJB-3</strain>
    </source>
</reference>
<evidence type="ECO:0000313" key="3">
    <source>
        <dbReference type="Proteomes" id="UP001378956"/>
    </source>
</evidence>
<organism evidence="2 3">
    <name type="scientific">Pedobacter panaciterrae</name>
    <dbReference type="NCBI Taxonomy" id="363849"/>
    <lineage>
        <taxon>Bacteria</taxon>
        <taxon>Pseudomonadati</taxon>
        <taxon>Bacteroidota</taxon>
        <taxon>Sphingobacteriia</taxon>
        <taxon>Sphingobacteriales</taxon>
        <taxon>Sphingobacteriaceae</taxon>
        <taxon>Pedobacter</taxon>
    </lineage>
</organism>
<accession>A0ABU8NRK9</accession>
<evidence type="ECO:0000256" key="1">
    <source>
        <dbReference type="SAM" id="SignalP"/>
    </source>
</evidence>